<reference evidence="2 3" key="1">
    <citation type="submission" date="2016-07" db="EMBL/GenBank/DDBJ databases">
        <title>Pervasive Adenine N6-methylation of Active Genes in Fungi.</title>
        <authorList>
            <consortium name="DOE Joint Genome Institute"/>
            <person name="Mondo S.J."/>
            <person name="Dannebaum R.O."/>
            <person name="Kuo R.C."/>
            <person name="Labutti K."/>
            <person name="Haridas S."/>
            <person name="Kuo A."/>
            <person name="Salamov A."/>
            <person name="Ahrendt S.R."/>
            <person name="Lipzen A."/>
            <person name="Sullivan W."/>
            <person name="Andreopoulos W.B."/>
            <person name="Clum A."/>
            <person name="Lindquist E."/>
            <person name="Daum C."/>
            <person name="Ramamoorthy G.K."/>
            <person name="Gryganskyi A."/>
            <person name="Culley D."/>
            <person name="Magnuson J.K."/>
            <person name="James T.Y."/>
            <person name="O'Malley M.A."/>
            <person name="Stajich J.E."/>
            <person name="Spatafora J.W."/>
            <person name="Visel A."/>
            <person name="Grigoriev I.V."/>
        </authorList>
    </citation>
    <scope>NUCLEOTIDE SEQUENCE [LARGE SCALE GENOMIC DNA]</scope>
    <source>
        <strain evidence="2 3">68-887.2</strain>
    </source>
</reference>
<comment type="similarity">
    <text evidence="1">Belongs to the LOR family.</text>
</comment>
<sequence>MGLFTSSAPMQLAPIHPPLGMHPQYCVNVPTTLVLKEKAFSFSGDDFAVKDSNGIPVVHCKGKAFSFRDRKVITDNNGNLLFHLRNKMIAIHKTFIAEDEQERELFRVKKRLAIGTKMEATFVNQSTGQPVTLELRGDMWGGSADLSMGGMPVAQISRKLFNARELFVDKQTYFVTVAPGVDLALIAAICICFDEAKNENDK</sequence>
<name>A0A1Y2BBQ5_9TREE</name>
<dbReference type="InParanoid" id="A0A1Y2BBQ5"/>
<dbReference type="Proteomes" id="UP000193986">
    <property type="component" value="Unassembled WGS sequence"/>
</dbReference>
<dbReference type="Pfam" id="PF04525">
    <property type="entry name" value="LOR"/>
    <property type="match status" value="1"/>
</dbReference>
<proteinExistence type="inferred from homology"/>
<comment type="caution">
    <text evidence="2">The sequence shown here is derived from an EMBL/GenBank/DDBJ whole genome shotgun (WGS) entry which is preliminary data.</text>
</comment>
<dbReference type="OrthoDB" id="97518at2759"/>
<dbReference type="InterPro" id="IPR025659">
    <property type="entry name" value="Tubby-like_C"/>
</dbReference>
<dbReference type="AlphaFoldDB" id="A0A1Y2BBQ5"/>
<evidence type="ECO:0000313" key="3">
    <source>
        <dbReference type="Proteomes" id="UP000193986"/>
    </source>
</evidence>
<dbReference type="PANTHER" id="PTHR31087">
    <property type="match status" value="1"/>
</dbReference>
<dbReference type="Gene3D" id="2.40.160.200">
    <property type="entry name" value="LURP1-related"/>
    <property type="match status" value="1"/>
</dbReference>
<dbReference type="InterPro" id="IPR038595">
    <property type="entry name" value="LOR_sf"/>
</dbReference>
<evidence type="ECO:0000256" key="1">
    <source>
        <dbReference type="ARBA" id="ARBA00005437"/>
    </source>
</evidence>
<organism evidence="2 3">
    <name type="scientific">Naematelia encephala</name>
    <dbReference type="NCBI Taxonomy" id="71784"/>
    <lineage>
        <taxon>Eukaryota</taxon>
        <taxon>Fungi</taxon>
        <taxon>Dikarya</taxon>
        <taxon>Basidiomycota</taxon>
        <taxon>Agaricomycotina</taxon>
        <taxon>Tremellomycetes</taxon>
        <taxon>Tremellales</taxon>
        <taxon>Naemateliaceae</taxon>
        <taxon>Naematelia</taxon>
    </lineage>
</organism>
<accession>A0A1Y2BBQ5</accession>
<gene>
    <name evidence="2" type="ORF">BCR39DRAFT_593108</name>
</gene>
<keyword evidence="3" id="KW-1185">Reference proteome</keyword>
<dbReference type="EMBL" id="MCFC01000010">
    <property type="protein sequence ID" value="ORY32262.1"/>
    <property type="molecule type" value="Genomic_DNA"/>
</dbReference>
<dbReference type="PANTHER" id="PTHR31087:SF161">
    <property type="entry name" value="TUBBY C 2 FAMILY PROTEIN"/>
    <property type="match status" value="1"/>
</dbReference>
<dbReference type="SUPFAM" id="SSF54518">
    <property type="entry name" value="Tubby C-terminal domain-like"/>
    <property type="match status" value="1"/>
</dbReference>
<evidence type="ECO:0000313" key="2">
    <source>
        <dbReference type="EMBL" id="ORY32262.1"/>
    </source>
</evidence>
<protein>
    <submittedName>
        <fullName evidence="2">Tubby C-terminal-like domain-containing protein</fullName>
    </submittedName>
</protein>
<dbReference type="InterPro" id="IPR007612">
    <property type="entry name" value="LOR"/>
</dbReference>